<reference evidence="2" key="1">
    <citation type="journal article" date="2024" name="Proc. Natl. Acad. Sci. U.S.A.">
        <title>Extraordinary preservation of gene collinearity over three hundred million years revealed in homosporous lycophytes.</title>
        <authorList>
            <person name="Li C."/>
            <person name="Wickell D."/>
            <person name="Kuo L.Y."/>
            <person name="Chen X."/>
            <person name="Nie B."/>
            <person name="Liao X."/>
            <person name="Peng D."/>
            <person name="Ji J."/>
            <person name="Jenkins J."/>
            <person name="Williams M."/>
            <person name="Shu S."/>
            <person name="Plott C."/>
            <person name="Barry K."/>
            <person name="Rajasekar S."/>
            <person name="Grimwood J."/>
            <person name="Han X."/>
            <person name="Sun S."/>
            <person name="Hou Z."/>
            <person name="He W."/>
            <person name="Dai G."/>
            <person name="Sun C."/>
            <person name="Schmutz J."/>
            <person name="Leebens-Mack J.H."/>
            <person name="Li F.W."/>
            <person name="Wang L."/>
        </authorList>
    </citation>
    <scope>NUCLEOTIDE SEQUENCE [LARGE SCALE GENOMIC DNA]</scope>
    <source>
        <strain evidence="2">cv. PW_Plant_1</strain>
    </source>
</reference>
<gene>
    <name evidence="1" type="ORF">O6H91_02G125400</name>
</gene>
<accession>A0ACC2EKE2</accession>
<keyword evidence="2" id="KW-1185">Reference proteome</keyword>
<comment type="caution">
    <text evidence="1">The sequence shown here is derived from an EMBL/GenBank/DDBJ whole genome shotgun (WGS) entry which is preliminary data.</text>
</comment>
<name>A0ACC2EKE2_DIPCM</name>
<sequence length="210" mass="24112">MASLNDLKIIMAVKVFVFVARARAFAAQVCFCALLVVNRKINKAVKIRAKDFAAEPYFVLFFFKSKAVKVRAQFSSHWNDGWPWPIGNGHGFSFLRISVLQFILFFCTSDYHAHGSSQHCHCLRWHHMLSMPNLVILGKTILLSGVILKRSLYICLKAMRHQLDVGDSLLETWHWSTVAFCTSFLLSVFRFFGIHALDVFLSYKTRALFD</sequence>
<evidence type="ECO:0000313" key="1">
    <source>
        <dbReference type="EMBL" id="KAJ7566956.1"/>
    </source>
</evidence>
<organism evidence="1 2">
    <name type="scientific">Diphasiastrum complanatum</name>
    <name type="common">Issler's clubmoss</name>
    <name type="synonym">Lycopodium complanatum</name>
    <dbReference type="NCBI Taxonomy" id="34168"/>
    <lineage>
        <taxon>Eukaryota</taxon>
        <taxon>Viridiplantae</taxon>
        <taxon>Streptophyta</taxon>
        <taxon>Embryophyta</taxon>
        <taxon>Tracheophyta</taxon>
        <taxon>Lycopodiopsida</taxon>
        <taxon>Lycopodiales</taxon>
        <taxon>Lycopodiaceae</taxon>
        <taxon>Lycopodioideae</taxon>
        <taxon>Diphasiastrum</taxon>
    </lineage>
</organism>
<dbReference type="Proteomes" id="UP001162992">
    <property type="component" value="Chromosome 2"/>
</dbReference>
<proteinExistence type="predicted"/>
<dbReference type="EMBL" id="CM055093">
    <property type="protein sequence ID" value="KAJ7566956.1"/>
    <property type="molecule type" value="Genomic_DNA"/>
</dbReference>
<protein>
    <submittedName>
        <fullName evidence="1">Uncharacterized protein</fullName>
    </submittedName>
</protein>
<evidence type="ECO:0000313" key="2">
    <source>
        <dbReference type="Proteomes" id="UP001162992"/>
    </source>
</evidence>